<dbReference type="eggNOG" id="ENOG50338FY">
    <property type="taxonomic scope" value="Bacteria"/>
</dbReference>
<geneLocation type="plasmid" evidence="3">
    <name>pmm593</name>
</geneLocation>
<evidence type="ECO:0000313" key="3">
    <source>
        <dbReference type="Proteomes" id="UP000191135"/>
    </source>
</evidence>
<name>A0A1U9Z7W3_9HYPH</name>
<keyword evidence="2" id="KW-0614">Plasmid</keyword>
<evidence type="ECO:0000256" key="1">
    <source>
        <dbReference type="SAM" id="MobiDB-lite"/>
    </source>
</evidence>
<reference evidence="2 3" key="1">
    <citation type="submission" date="2017-03" db="EMBL/GenBank/DDBJ databases">
        <title>Foreign affairs: Plasmid Transfer between Roseobacters and Rhizobia.</title>
        <authorList>
            <person name="Bartling P."/>
            <person name="Bunk B."/>
            <person name="Overmann J."/>
            <person name="Brinkmann H."/>
            <person name="Petersen J."/>
        </authorList>
    </citation>
    <scope>NUCLEOTIDE SEQUENCE [LARGE SCALE GENOMIC DNA]</scope>
    <source>
        <strain evidence="2 3">MACL11</strain>
        <plasmid evidence="3">Plasmid pmm593</plasmid>
    </source>
</reference>
<gene>
    <name evidence="2" type="ORF">Mame_04428</name>
</gene>
<accession>A0A1U9Z7W3</accession>
<dbReference type="Proteomes" id="UP000191135">
    <property type="component" value="Plasmid pMM593"/>
</dbReference>
<dbReference type="AlphaFoldDB" id="A0A1U9Z7W3"/>
<feature type="region of interest" description="Disordered" evidence="1">
    <location>
        <begin position="1"/>
        <end position="72"/>
    </location>
</feature>
<keyword evidence="3" id="KW-1185">Reference proteome</keyword>
<protein>
    <submittedName>
        <fullName evidence="2">Uncharacterized protein</fullName>
    </submittedName>
</protein>
<dbReference type="RefSeq" id="WP_018066867.1">
    <property type="nucleotide sequence ID" value="NZ_AQWH01000029.1"/>
</dbReference>
<feature type="compositionally biased region" description="Basic and acidic residues" evidence="1">
    <location>
        <begin position="48"/>
        <end position="72"/>
    </location>
</feature>
<evidence type="ECO:0000313" key="2">
    <source>
        <dbReference type="EMBL" id="AQZ53720.1"/>
    </source>
</evidence>
<organism evidence="2 3">
    <name type="scientific">Martelella mediterranea DSM 17316</name>
    <dbReference type="NCBI Taxonomy" id="1122214"/>
    <lineage>
        <taxon>Bacteria</taxon>
        <taxon>Pseudomonadati</taxon>
        <taxon>Pseudomonadota</taxon>
        <taxon>Alphaproteobacteria</taxon>
        <taxon>Hyphomicrobiales</taxon>
        <taxon>Aurantimonadaceae</taxon>
        <taxon>Martelella</taxon>
    </lineage>
</organism>
<sequence>MANADKKHFGPGSQGKSSGEGAMTDLEDEILPKDEVLSNRDKARHSKERGLDGKNVQNEEYKDQSANRRDSK</sequence>
<dbReference type="EMBL" id="CP020331">
    <property type="protein sequence ID" value="AQZ53720.1"/>
    <property type="molecule type" value="Genomic_DNA"/>
</dbReference>
<feature type="compositionally biased region" description="Basic and acidic residues" evidence="1">
    <location>
        <begin position="30"/>
        <end position="41"/>
    </location>
</feature>
<dbReference type="OrthoDB" id="8281596at2"/>
<proteinExistence type="predicted"/>
<dbReference type="KEGG" id="mmed:Mame_04428"/>